<dbReference type="AlphaFoldDB" id="A0A6L9W3Z8"/>
<protein>
    <submittedName>
        <fullName evidence="5">Anti-sigma factor</fullName>
    </submittedName>
</protein>
<keyword evidence="1" id="KW-0805">Transcription regulation</keyword>
<organism evidence="5 6">
    <name type="scientific">Blastococcus saxobsidens</name>
    <dbReference type="NCBI Taxonomy" id="138336"/>
    <lineage>
        <taxon>Bacteria</taxon>
        <taxon>Bacillati</taxon>
        <taxon>Actinomycetota</taxon>
        <taxon>Actinomycetes</taxon>
        <taxon>Geodermatophilales</taxon>
        <taxon>Geodermatophilaceae</taxon>
        <taxon>Blastococcus</taxon>
    </lineage>
</organism>
<dbReference type="Pfam" id="PF13490">
    <property type="entry name" value="zf-HC2"/>
    <property type="match status" value="1"/>
</dbReference>
<dbReference type="RefSeq" id="WP_163206111.1">
    <property type="nucleotide sequence ID" value="NZ_JAAGWG010000019.1"/>
</dbReference>
<dbReference type="Proteomes" id="UP000479241">
    <property type="component" value="Unassembled WGS sequence"/>
</dbReference>
<proteinExistence type="predicted"/>
<evidence type="ECO:0000256" key="3">
    <source>
        <dbReference type="SAM" id="Phobius"/>
    </source>
</evidence>
<name>A0A6L9W3Z8_9ACTN</name>
<dbReference type="InterPro" id="IPR041916">
    <property type="entry name" value="Anti_sigma_zinc_sf"/>
</dbReference>
<dbReference type="InterPro" id="IPR027383">
    <property type="entry name" value="Znf_put"/>
</dbReference>
<accession>A0A6L9W3Z8</accession>
<evidence type="ECO:0000256" key="1">
    <source>
        <dbReference type="ARBA" id="ARBA00023015"/>
    </source>
</evidence>
<keyword evidence="3" id="KW-1133">Transmembrane helix</keyword>
<keyword evidence="2" id="KW-0804">Transcription</keyword>
<evidence type="ECO:0000313" key="6">
    <source>
        <dbReference type="Proteomes" id="UP000479241"/>
    </source>
</evidence>
<feature type="transmembrane region" description="Helical" evidence="3">
    <location>
        <begin position="103"/>
        <end position="122"/>
    </location>
</feature>
<sequence>MNERPADGHRALREQLGVYALGHGTAAERAAVRAHLDGCADCRAELAALAPLRARLADADPARLDEVPPVPPGLGEAVLARIAAEEAERPVDLGSRRRRNRTLAAAAAVGVAAAGFGAGWLVRPVPEQPPREAVAVQVAAEDITASADVVPHTWGVEVQLAGQGFTAGEVYRVSVTEEDGDVVPAGQFLGVGPARLVCNLNSSVLREDAAGFEVVDADGSVVLRSTF</sequence>
<feature type="domain" description="Putative zinc-finger" evidence="4">
    <location>
        <begin position="11"/>
        <end position="43"/>
    </location>
</feature>
<evidence type="ECO:0000313" key="5">
    <source>
        <dbReference type="EMBL" id="NEK86795.1"/>
    </source>
</evidence>
<evidence type="ECO:0000259" key="4">
    <source>
        <dbReference type="Pfam" id="PF13490"/>
    </source>
</evidence>
<comment type="caution">
    <text evidence="5">The sequence shown here is derived from an EMBL/GenBank/DDBJ whole genome shotgun (WGS) entry which is preliminary data.</text>
</comment>
<dbReference type="Gene3D" id="1.10.10.1320">
    <property type="entry name" value="Anti-sigma factor, zinc-finger domain"/>
    <property type="match status" value="1"/>
</dbReference>
<gene>
    <name evidence="5" type="ORF">GCU60_13675</name>
</gene>
<keyword evidence="3" id="KW-0472">Membrane</keyword>
<dbReference type="EMBL" id="JAAGWG010000019">
    <property type="protein sequence ID" value="NEK86795.1"/>
    <property type="molecule type" value="Genomic_DNA"/>
</dbReference>
<keyword evidence="3" id="KW-0812">Transmembrane</keyword>
<reference evidence="5 6" key="1">
    <citation type="submission" date="2019-12" db="EMBL/GenBank/DDBJ databases">
        <title>the WGS of Blastococcus saxobsidens 67B17.</title>
        <authorList>
            <person name="Jiang Z."/>
        </authorList>
    </citation>
    <scope>NUCLEOTIDE SEQUENCE [LARGE SCALE GENOMIC DNA]</scope>
    <source>
        <strain evidence="5 6">67B17</strain>
    </source>
</reference>
<evidence type="ECO:0000256" key="2">
    <source>
        <dbReference type="ARBA" id="ARBA00023163"/>
    </source>
</evidence>